<comment type="caution">
    <text evidence="1">The sequence shown here is derived from an EMBL/GenBank/DDBJ whole genome shotgun (WGS) entry which is preliminary data.</text>
</comment>
<proteinExistence type="predicted"/>
<reference evidence="1 2" key="1">
    <citation type="submission" date="2018-10" db="EMBL/GenBank/DDBJ databases">
        <title>Phylogenomics of Brevibacillus.</title>
        <authorList>
            <person name="Dunlap C."/>
        </authorList>
    </citation>
    <scope>NUCLEOTIDE SEQUENCE [LARGE SCALE GENOMIC DNA]</scope>
    <source>
        <strain evidence="1 2">JCM 15774</strain>
    </source>
</reference>
<name>A0A3M8CTC8_9BACL</name>
<accession>A0A3M8CTC8</accession>
<keyword evidence="2" id="KW-1185">Reference proteome</keyword>
<sequence>MSGSWRFRIFVHADARPSQVCGADMEQFVLELILEAKITGLHTGWKNIMVLARRKGVILAESSIRKLVDRLRERTGPCANRTSRLPGDGEGV</sequence>
<dbReference type="AlphaFoldDB" id="A0A3M8CTC8"/>
<organism evidence="1 2">
    <name type="scientific">Brevibacillus nitrificans</name>
    <dbReference type="NCBI Taxonomy" id="651560"/>
    <lineage>
        <taxon>Bacteria</taxon>
        <taxon>Bacillati</taxon>
        <taxon>Bacillota</taxon>
        <taxon>Bacilli</taxon>
        <taxon>Bacillales</taxon>
        <taxon>Paenibacillaceae</taxon>
        <taxon>Brevibacillus</taxon>
    </lineage>
</organism>
<evidence type="ECO:0000313" key="2">
    <source>
        <dbReference type="Proteomes" id="UP000269573"/>
    </source>
</evidence>
<dbReference type="Proteomes" id="UP000269573">
    <property type="component" value="Unassembled WGS sequence"/>
</dbReference>
<dbReference type="EMBL" id="RHHU01000028">
    <property type="protein sequence ID" value="RNB78105.1"/>
    <property type="molecule type" value="Genomic_DNA"/>
</dbReference>
<evidence type="ECO:0000313" key="1">
    <source>
        <dbReference type="EMBL" id="RNB78105.1"/>
    </source>
</evidence>
<protein>
    <submittedName>
        <fullName evidence="1">Uncharacterized protein</fullName>
    </submittedName>
</protein>
<gene>
    <name evidence="1" type="ORF">EDM59_30200</name>
</gene>